<feature type="compositionally biased region" description="Polar residues" evidence="1">
    <location>
        <begin position="52"/>
        <end position="71"/>
    </location>
</feature>
<evidence type="ECO:0000313" key="2">
    <source>
        <dbReference type="EMBL" id="VDO71173.1"/>
    </source>
</evidence>
<accession>A0A183LRL7</accession>
<dbReference type="EMBL" id="UZAI01002401">
    <property type="protein sequence ID" value="VDO71173.1"/>
    <property type="molecule type" value="Genomic_DNA"/>
</dbReference>
<organism evidence="2 3">
    <name type="scientific">Schistosoma margrebowiei</name>
    <dbReference type="NCBI Taxonomy" id="48269"/>
    <lineage>
        <taxon>Eukaryota</taxon>
        <taxon>Metazoa</taxon>
        <taxon>Spiralia</taxon>
        <taxon>Lophotrochozoa</taxon>
        <taxon>Platyhelminthes</taxon>
        <taxon>Trematoda</taxon>
        <taxon>Digenea</taxon>
        <taxon>Strigeidida</taxon>
        <taxon>Schistosomatoidea</taxon>
        <taxon>Schistosomatidae</taxon>
        <taxon>Schistosoma</taxon>
    </lineage>
</organism>
<keyword evidence="3" id="KW-1185">Reference proteome</keyword>
<sequence length="103" mass="11476">MENVQTSRGADIASYRHLLGGCQDETEANEVLNKWTNSITKVQYSLSSTYRKTQRIQDSSQQQIPILTGSTEGRKYNGGQLERDQRSTKFNVSEGCGPQEASS</sequence>
<name>A0A183LRL7_9TREM</name>
<protein>
    <submittedName>
        <fullName evidence="2">Uncharacterized protein</fullName>
    </submittedName>
</protein>
<dbReference type="Proteomes" id="UP000277204">
    <property type="component" value="Unassembled WGS sequence"/>
</dbReference>
<evidence type="ECO:0000256" key="1">
    <source>
        <dbReference type="SAM" id="MobiDB-lite"/>
    </source>
</evidence>
<dbReference type="AlphaFoldDB" id="A0A183LRL7"/>
<feature type="region of interest" description="Disordered" evidence="1">
    <location>
        <begin position="52"/>
        <end position="103"/>
    </location>
</feature>
<evidence type="ECO:0000313" key="3">
    <source>
        <dbReference type="Proteomes" id="UP000277204"/>
    </source>
</evidence>
<gene>
    <name evidence="2" type="ORF">SMRZ_LOCUS6442</name>
</gene>
<proteinExistence type="predicted"/>
<reference evidence="2 3" key="1">
    <citation type="submission" date="2018-11" db="EMBL/GenBank/DDBJ databases">
        <authorList>
            <consortium name="Pathogen Informatics"/>
        </authorList>
    </citation>
    <scope>NUCLEOTIDE SEQUENCE [LARGE SCALE GENOMIC DNA]</scope>
    <source>
        <strain evidence="2 3">Zambia</strain>
    </source>
</reference>